<dbReference type="GeneID" id="62640711"/>
<evidence type="ECO:0000256" key="1">
    <source>
        <dbReference type="SAM" id="Phobius"/>
    </source>
</evidence>
<dbReference type="AlphaFoldDB" id="A0A9Q2NYP7"/>
<keyword evidence="1" id="KW-0472">Membrane</keyword>
<evidence type="ECO:0000313" key="5">
    <source>
        <dbReference type="Proteomes" id="UP000809440"/>
    </source>
</evidence>
<sequence>MVALMITVLWWVGIALVVWLALESVLFRLLPRLERLFPSDLIGPDGWFSDPANKSGIFDLPMKRRRG</sequence>
<keyword evidence="1" id="KW-0812">Transmembrane</keyword>
<name>A0A9Q2NYP7_9RHOB</name>
<evidence type="ECO:0000313" key="2">
    <source>
        <dbReference type="EMBL" id="MBM2412156.1"/>
    </source>
</evidence>
<dbReference type="RefSeq" id="WP_085628985.1">
    <property type="nucleotide sequence ID" value="NZ_JAFBWU010000004.1"/>
</dbReference>
<protein>
    <submittedName>
        <fullName evidence="2">Uncharacterized protein</fullName>
    </submittedName>
</protein>
<reference evidence="2 5" key="1">
    <citation type="submission" date="2021-01" db="EMBL/GenBank/DDBJ databases">
        <title>Diatom-associated Roseobacters Show Island Model of Population Structure.</title>
        <authorList>
            <person name="Qu L."/>
            <person name="Feng X."/>
            <person name="Chen Y."/>
            <person name="Li L."/>
            <person name="Wang X."/>
            <person name="Hu Z."/>
            <person name="Wang H."/>
            <person name="Luo H."/>
        </authorList>
    </citation>
    <scope>NUCLEOTIDE SEQUENCE</scope>
    <source>
        <strain evidence="3 5">CC28-63</strain>
        <strain evidence="2">CC28-69</strain>
    </source>
</reference>
<dbReference type="Proteomes" id="UP000755667">
    <property type="component" value="Unassembled WGS sequence"/>
</dbReference>
<dbReference type="EMBL" id="JAFBXE010000004">
    <property type="protein sequence ID" value="MBM2412156.1"/>
    <property type="molecule type" value="Genomic_DNA"/>
</dbReference>
<gene>
    <name evidence="2" type="ORF">JQX41_07585</name>
    <name evidence="3" type="ORF">JQX48_07590</name>
</gene>
<evidence type="ECO:0000313" key="3">
    <source>
        <dbReference type="EMBL" id="MBM2416824.1"/>
    </source>
</evidence>
<accession>A0A9Q2NYP7</accession>
<comment type="caution">
    <text evidence="2">The sequence shown here is derived from an EMBL/GenBank/DDBJ whole genome shotgun (WGS) entry which is preliminary data.</text>
</comment>
<dbReference type="Proteomes" id="UP000809440">
    <property type="component" value="Unassembled WGS sequence"/>
</dbReference>
<feature type="transmembrane region" description="Helical" evidence="1">
    <location>
        <begin position="6"/>
        <end position="27"/>
    </location>
</feature>
<evidence type="ECO:0000313" key="4">
    <source>
        <dbReference type="Proteomes" id="UP000755667"/>
    </source>
</evidence>
<organism evidence="2 4">
    <name type="scientific">Marivita cryptomonadis</name>
    <dbReference type="NCBI Taxonomy" id="505252"/>
    <lineage>
        <taxon>Bacteria</taxon>
        <taxon>Pseudomonadati</taxon>
        <taxon>Pseudomonadota</taxon>
        <taxon>Alphaproteobacteria</taxon>
        <taxon>Rhodobacterales</taxon>
        <taxon>Roseobacteraceae</taxon>
        <taxon>Marivita</taxon>
    </lineage>
</organism>
<proteinExistence type="predicted"/>
<keyword evidence="1" id="KW-1133">Transmembrane helix</keyword>
<keyword evidence="5" id="KW-1185">Reference proteome</keyword>
<dbReference type="EMBL" id="JAFBXF010000004">
    <property type="protein sequence ID" value="MBM2416824.1"/>
    <property type="molecule type" value="Genomic_DNA"/>
</dbReference>